<proteinExistence type="inferred from homology"/>
<feature type="chain" id="PRO_5026813831" evidence="4">
    <location>
        <begin position="32"/>
        <end position="406"/>
    </location>
</feature>
<evidence type="ECO:0000313" key="7">
    <source>
        <dbReference type="Proteomes" id="UP000476030"/>
    </source>
</evidence>
<keyword evidence="7" id="KW-1185">Reference proteome</keyword>
<dbReference type="InterPro" id="IPR028082">
    <property type="entry name" value="Peripla_BP_I"/>
</dbReference>
<evidence type="ECO:0000259" key="5">
    <source>
        <dbReference type="Pfam" id="PF13458"/>
    </source>
</evidence>
<dbReference type="AlphaFoldDB" id="A0A6L8W7X1"/>
<comment type="similarity">
    <text evidence="1">Belongs to the leucine-binding protein family.</text>
</comment>
<protein>
    <submittedName>
        <fullName evidence="6">ABC transporter substrate-binding protein</fullName>
    </submittedName>
</protein>
<keyword evidence="2 4" id="KW-0732">Signal</keyword>
<evidence type="ECO:0000256" key="2">
    <source>
        <dbReference type="ARBA" id="ARBA00022729"/>
    </source>
</evidence>
<feature type="domain" description="Leucine-binding protein" evidence="5">
    <location>
        <begin position="38"/>
        <end position="385"/>
    </location>
</feature>
<evidence type="ECO:0000256" key="1">
    <source>
        <dbReference type="ARBA" id="ARBA00010062"/>
    </source>
</evidence>
<evidence type="ECO:0000256" key="4">
    <source>
        <dbReference type="SAM" id="SignalP"/>
    </source>
</evidence>
<evidence type="ECO:0000313" key="6">
    <source>
        <dbReference type="EMBL" id="MZR31211.1"/>
    </source>
</evidence>
<comment type="caution">
    <text evidence="6">The sequence shown here is derived from an EMBL/GenBank/DDBJ whole genome shotgun (WGS) entry which is preliminary data.</text>
</comment>
<dbReference type="GO" id="GO:0006865">
    <property type="term" value="P:amino acid transport"/>
    <property type="evidence" value="ECO:0007669"/>
    <property type="project" value="UniProtKB-KW"/>
</dbReference>
<keyword evidence="3" id="KW-0029">Amino-acid transport</keyword>
<keyword evidence="3" id="KW-0813">Transport</keyword>
<dbReference type="InterPro" id="IPR051010">
    <property type="entry name" value="BCAA_transport"/>
</dbReference>
<dbReference type="Gene3D" id="3.40.50.2300">
    <property type="match status" value="2"/>
</dbReference>
<feature type="signal peptide" evidence="4">
    <location>
        <begin position="1"/>
        <end position="31"/>
    </location>
</feature>
<reference evidence="6 7" key="1">
    <citation type="submission" date="2019-12" db="EMBL/GenBank/DDBJ databases">
        <title>Snethiella sp. nov. sp. isolated from sea sand.</title>
        <authorList>
            <person name="Kim J."/>
            <person name="Jeong S.E."/>
            <person name="Jung H.S."/>
            <person name="Jeon C.O."/>
        </authorList>
    </citation>
    <scope>NUCLEOTIDE SEQUENCE [LARGE SCALE GENOMIC DNA]</scope>
    <source>
        <strain evidence="6 7">DP05</strain>
    </source>
</reference>
<dbReference type="CDD" id="cd06338">
    <property type="entry name" value="PBP1_ABC_ligand_binding-like"/>
    <property type="match status" value="1"/>
</dbReference>
<dbReference type="PANTHER" id="PTHR30483:SF37">
    <property type="entry name" value="ABC TRANSPORTER SUBSTRATE-BINDING PROTEIN"/>
    <property type="match status" value="1"/>
</dbReference>
<dbReference type="EMBL" id="WTUW01000002">
    <property type="protein sequence ID" value="MZR31211.1"/>
    <property type="molecule type" value="Genomic_DNA"/>
</dbReference>
<evidence type="ECO:0000256" key="3">
    <source>
        <dbReference type="ARBA" id="ARBA00022970"/>
    </source>
</evidence>
<dbReference type="Proteomes" id="UP000476030">
    <property type="component" value="Unassembled WGS sequence"/>
</dbReference>
<accession>A0A6L8W7X1</accession>
<sequence length="406" mass="43545">MVMEMTFKKRLAVTAVTMGMAMAGSVGLASADDDVLVIGAPLALTGGLADEGKKQQDVWKLWLEKINAAGGIDVAGKKMQVKFVEYDYQTDGKRAGQLAEKLITDDEVDVIMAPFGSGHTKIIAAVAERYQVPMLACVASSVSVYDQGFKYLFGTLAPNTGMTESMVEFFKEKNPELKKVAVYGRDDVFPKSMATALANSAESGGLDVVYNELYAVGTMDHSAAISAIKSANPDWVYMTGYTQDLILGRKQLADMGVNTPIVTMVTGPAYREYTEGVGELADGVTSSTWWHHSTAYTNAVGAWSTTADFYADFTAAYKSDPDYVSASCAAAADVLVNAVQVAGSKDKQAVRDALAATDILTFYGPIDFGDNGMNQGREMPIIQVQGEEIKVLYPASIADAEMKMIK</sequence>
<name>A0A6L8W7X1_9PROT</name>
<gene>
    <name evidence="6" type="ORF">GQE98_11275</name>
</gene>
<dbReference type="InterPro" id="IPR028081">
    <property type="entry name" value="Leu-bd"/>
</dbReference>
<dbReference type="PANTHER" id="PTHR30483">
    <property type="entry name" value="LEUCINE-SPECIFIC-BINDING PROTEIN"/>
    <property type="match status" value="1"/>
</dbReference>
<organism evidence="6 7">
    <name type="scientific">Sneathiella litorea</name>
    <dbReference type="NCBI Taxonomy" id="2606216"/>
    <lineage>
        <taxon>Bacteria</taxon>
        <taxon>Pseudomonadati</taxon>
        <taxon>Pseudomonadota</taxon>
        <taxon>Alphaproteobacteria</taxon>
        <taxon>Sneathiellales</taxon>
        <taxon>Sneathiellaceae</taxon>
        <taxon>Sneathiella</taxon>
    </lineage>
</organism>
<dbReference type="SUPFAM" id="SSF53822">
    <property type="entry name" value="Periplasmic binding protein-like I"/>
    <property type="match status" value="1"/>
</dbReference>
<dbReference type="Pfam" id="PF13458">
    <property type="entry name" value="Peripla_BP_6"/>
    <property type="match status" value="1"/>
</dbReference>